<proteinExistence type="predicted"/>
<reference evidence="1" key="1">
    <citation type="submission" date="2014-07" db="EMBL/GenBank/DDBJ databases">
        <title>Identification of a novel salt tolerance gene in wild soybean by whole-genome sequencing.</title>
        <authorList>
            <person name="Lam H.-M."/>
            <person name="Qi X."/>
            <person name="Li M.-W."/>
            <person name="Liu X."/>
            <person name="Xie M."/>
            <person name="Ni M."/>
            <person name="Xu X."/>
        </authorList>
    </citation>
    <scope>NUCLEOTIDE SEQUENCE [LARGE SCALE GENOMIC DNA]</scope>
    <source>
        <tissue evidence="1">Root</tissue>
    </source>
</reference>
<organism evidence="1">
    <name type="scientific">Glycine soja</name>
    <name type="common">Wild soybean</name>
    <dbReference type="NCBI Taxonomy" id="3848"/>
    <lineage>
        <taxon>Eukaryota</taxon>
        <taxon>Viridiplantae</taxon>
        <taxon>Streptophyta</taxon>
        <taxon>Embryophyta</taxon>
        <taxon>Tracheophyta</taxon>
        <taxon>Spermatophyta</taxon>
        <taxon>Magnoliopsida</taxon>
        <taxon>eudicotyledons</taxon>
        <taxon>Gunneridae</taxon>
        <taxon>Pentapetalae</taxon>
        <taxon>rosids</taxon>
        <taxon>fabids</taxon>
        <taxon>Fabales</taxon>
        <taxon>Fabaceae</taxon>
        <taxon>Papilionoideae</taxon>
        <taxon>50 kb inversion clade</taxon>
        <taxon>NPAAA clade</taxon>
        <taxon>indigoferoid/millettioid clade</taxon>
        <taxon>Phaseoleae</taxon>
        <taxon>Glycine</taxon>
        <taxon>Glycine subgen. Soja</taxon>
    </lineage>
</organism>
<name>A0A0B2QVP0_GLYSO</name>
<sequence>LGFRNLHGFNLALLGKQGWKFIANQDVLVTRFFKARYFFGGKFLDARIGHNLSYVWKSIWNTQALLKKGF</sequence>
<gene>
    <name evidence="1" type="ORF">glysoja_025292</name>
</gene>
<dbReference type="EMBL" id="KN655735">
    <property type="protein sequence ID" value="KHN24119.1"/>
    <property type="molecule type" value="Genomic_DNA"/>
</dbReference>
<evidence type="ECO:0000313" key="1">
    <source>
        <dbReference type="EMBL" id="KHN24119.1"/>
    </source>
</evidence>
<protein>
    <submittedName>
        <fullName evidence="1">Putative mitochondrial protein</fullName>
    </submittedName>
</protein>
<accession>A0A0B2QVP0</accession>
<dbReference type="Proteomes" id="UP000053555">
    <property type="component" value="Unassembled WGS sequence"/>
</dbReference>
<dbReference type="AlphaFoldDB" id="A0A0B2QVP0"/>
<feature type="non-terminal residue" evidence="1">
    <location>
        <position position="1"/>
    </location>
</feature>
<feature type="non-terminal residue" evidence="1">
    <location>
        <position position="70"/>
    </location>
</feature>